<dbReference type="OrthoDB" id="9761531at2"/>
<evidence type="ECO:0008006" key="11">
    <source>
        <dbReference type="Google" id="ProtNLM"/>
    </source>
</evidence>
<dbReference type="GO" id="GO:0005886">
    <property type="term" value="C:plasma membrane"/>
    <property type="evidence" value="ECO:0007669"/>
    <property type="project" value="UniProtKB-SubCell"/>
</dbReference>
<protein>
    <recommendedName>
        <fullName evidence="11">ComEC family competence protein</fullName>
    </recommendedName>
</protein>
<reference evidence="9 10" key="1">
    <citation type="submission" date="2018-04" db="EMBL/GenBank/DDBJ databases">
        <title>Pedobacter chongqingensis sp. nov., isolated from a rottenly hemp rope.</title>
        <authorList>
            <person name="Cai Y."/>
        </authorList>
    </citation>
    <scope>NUCLEOTIDE SEQUENCE [LARGE SCALE GENOMIC DNA]</scope>
    <source>
        <strain evidence="9 10">FJ4-8</strain>
    </source>
</reference>
<dbReference type="Pfam" id="PF13567">
    <property type="entry name" value="DUF4131"/>
    <property type="match status" value="1"/>
</dbReference>
<keyword evidence="10" id="KW-1185">Reference proteome</keyword>
<dbReference type="EMBL" id="QEAS01000003">
    <property type="protein sequence ID" value="PWG81717.1"/>
    <property type="molecule type" value="Genomic_DNA"/>
</dbReference>
<evidence type="ECO:0000259" key="7">
    <source>
        <dbReference type="Pfam" id="PF03772"/>
    </source>
</evidence>
<dbReference type="InterPro" id="IPR052159">
    <property type="entry name" value="Competence_DNA_uptake"/>
</dbReference>
<dbReference type="InterPro" id="IPR004477">
    <property type="entry name" value="ComEC_N"/>
</dbReference>
<feature type="transmembrane region" description="Helical" evidence="6">
    <location>
        <begin position="34"/>
        <end position="54"/>
    </location>
</feature>
<organism evidence="9 10">
    <name type="scientific">Pararcticibacter amylolyticus</name>
    <dbReference type="NCBI Taxonomy" id="2173175"/>
    <lineage>
        <taxon>Bacteria</taxon>
        <taxon>Pseudomonadati</taxon>
        <taxon>Bacteroidota</taxon>
        <taxon>Sphingobacteriia</taxon>
        <taxon>Sphingobacteriales</taxon>
        <taxon>Sphingobacteriaceae</taxon>
        <taxon>Pararcticibacter</taxon>
    </lineage>
</organism>
<keyword evidence="2" id="KW-1003">Cell membrane</keyword>
<feature type="transmembrane region" description="Helical" evidence="6">
    <location>
        <begin position="339"/>
        <end position="355"/>
    </location>
</feature>
<dbReference type="Pfam" id="PF03772">
    <property type="entry name" value="Competence"/>
    <property type="match status" value="1"/>
</dbReference>
<dbReference type="InterPro" id="IPR025405">
    <property type="entry name" value="DUF4131"/>
</dbReference>
<dbReference type="AlphaFoldDB" id="A0A2U2PJY4"/>
<evidence type="ECO:0000313" key="9">
    <source>
        <dbReference type="EMBL" id="PWG81717.1"/>
    </source>
</evidence>
<feature type="transmembrane region" description="Helical" evidence="6">
    <location>
        <begin position="361"/>
        <end position="381"/>
    </location>
</feature>
<comment type="caution">
    <text evidence="9">The sequence shown here is derived from an EMBL/GenBank/DDBJ whole genome shotgun (WGS) entry which is preliminary data.</text>
</comment>
<feature type="transmembrane region" description="Helical" evidence="6">
    <location>
        <begin position="393"/>
        <end position="416"/>
    </location>
</feature>
<dbReference type="PANTHER" id="PTHR30619">
    <property type="entry name" value="DNA INTERNALIZATION/COMPETENCE PROTEIN COMEC/REC2"/>
    <property type="match status" value="1"/>
</dbReference>
<accession>A0A2U2PJY4</accession>
<feature type="transmembrane region" description="Helical" evidence="6">
    <location>
        <begin position="489"/>
        <end position="507"/>
    </location>
</feature>
<feature type="transmembrane region" description="Helical" evidence="6">
    <location>
        <begin position="298"/>
        <end position="318"/>
    </location>
</feature>
<evidence type="ECO:0000256" key="6">
    <source>
        <dbReference type="SAM" id="Phobius"/>
    </source>
</evidence>
<evidence type="ECO:0000256" key="5">
    <source>
        <dbReference type="ARBA" id="ARBA00023136"/>
    </source>
</evidence>
<dbReference type="RefSeq" id="WP_109414663.1">
    <property type="nucleotide sequence ID" value="NZ_QEAS01000003.1"/>
</dbReference>
<feature type="transmembrane region" description="Helical" evidence="6">
    <location>
        <begin position="422"/>
        <end position="447"/>
    </location>
</feature>
<dbReference type="PANTHER" id="PTHR30619:SF1">
    <property type="entry name" value="RECOMBINATION PROTEIN 2"/>
    <property type="match status" value="1"/>
</dbReference>
<evidence type="ECO:0000256" key="3">
    <source>
        <dbReference type="ARBA" id="ARBA00022692"/>
    </source>
</evidence>
<feature type="transmembrane region" description="Helical" evidence="6">
    <location>
        <begin position="264"/>
        <end position="286"/>
    </location>
</feature>
<feature type="transmembrane region" description="Helical" evidence="6">
    <location>
        <begin position="513"/>
        <end position="534"/>
    </location>
</feature>
<feature type="domain" description="ComEC/Rec2-related protein" evidence="7">
    <location>
        <begin position="240"/>
        <end position="506"/>
    </location>
</feature>
<keyword evidence="5 6" id="KW-0472">Membrane</keyword>
<evidence type="ECO:0000256" key="1">
    <source>
        <dbReference type="ARBA" id="ARBA00004651"/>
    </source>
</evidence>
<dbReference type="NCBIfam" id="TIGR00360">
    <property type="entry name" value="ComEC_N-term"/>
    <property type="match status" value="1"/>
</dbReference>
<name>A0A2U2PJY4_9SPHI</name>
<evidence type="ECO:0000256" key="4">
    <source>
        <dbReference type="ARBA" id="ARBA00022989"/>
    </source>
</evidence>
<proteinExistence type="predicted"/>
<evidence type="ECO:0000313" key="10">
    <source>
        <dbReference type="Proteomes" id="UP000245647"/>
    </source>
</evidence>
<evidence type="ECO:0000256" key="2">
    <source>
        <dbReference type="ARBA" id="ARBA00022475"/>
    </source>
</evidence>
<keyword evidence="4 6" id="KW-1133">Transmembrane helix</keyword>
<feature type="transmembrane region" description="Helical" evidence="6">
    <location>
        <begin position="7"/>
        <end position="28"/>
    </location>
</feature>
<comment type="subcellular location">
    <subcellularLocation>
        <location evidence="1">Cell membrane</location>
        <topology evidence="1">Multi-pass membrane protein</topology>
    </subcellularLocation>
</comment>
<sequence length="699" mass="79296">MKEHGDAIFLKVLVPVATGTGLGLHFSGGVFPVHFVYTISAVSFILLLTVHFYYRRYRLYLRRWIPGALTHAVLLTVPFSLTLSRFPLAGSDHFSKSSAEALVVKVSADPKVTGHTVTTETEVEQGILGERFIPLSGRLLLTVRKENKDFMLRPGERLLIPARFNEITPPLNPNEFDYKGYLENRGFFHRAFFSTDRLVILKHHNKPVFQDYILRLRRTVVERFYRHIRNEEAAAVASTLILGYKAALSQDVLTAYAKTGAMHVLSVSGMHVALVMSLLTYLLWFLRGNDGFRILQSLLIITVVWFYAFLTGLSAAACRASMMISFVIAARMIRRDHQVSNSVSASAVILLLYDPSFLADIGFQLSFLAVFGLVYLYPLFYSLFKFRNKLLEWLWVCISVSLSAQLATFPLCLYYFNQFPLYFFVSNIFVSVPVTLIMYAGIVFMLIPAGPVSGILGAVLRETILFLDSGLRFIEKLPYASIHGVKFGLCYYLLMYLGLILIFFAVLRHSKKFLYTASFVIFLLICVNAGETILSSGKKSILFYSLRKGFAIGFFNGAQGYVTTDLDPPGKAFSYSVQPVLVSRNLQLKSILDTDRSIGDGSLFSDGHFYQFEGKRILIYDKYFNDRDFSSSIQVDYLLITGNPTVKLAKSGRFIHSRYLLIGGDNSDYHIRQWKKEAESMKMPFYILKERPAFEFPLR</sequence>
<evidence type="ECO:0000259" key="8">
    <source>
        <dbReference type="Pfam" id="PF13567"/>
    </source>
</evidence>
<feature type="domain" description="DUF4131" evidence="8">
    <location>
        <begin position="36"/>
        <end position="195"/>
    </location>
</feature>
<dbReference type="Proteomes" id="UP000245647">
    <property type="component" value="Unassembled WGS sequence"/>
</dbReference>
<gene>
    <name evidence="9" type="ORF">DDR33_04945</name>
</gene>
<keyword evidence="3 6" id="KW-0812">Transmembrane</keyword>